<name>A0A2N9LW39_9BACT</name>
<dbReference type="AlphaFoldDB" id="A0A2N9LW39"/>
<proteinExistence type="predicted"/>
<dbReference type="GO" id="GO:0005975">
    <property type="term" value="P:carbohydrate metabolic process"/>
    <property type="evidence" value="ECO:0007669"/>
    <property type="project" value="InterPro"/>
</dbReference>
<dbReference type="InterPro" id="IPR014718">
    <property type="entry name" value="GH-type_carb-bd"/>
</dbReference>
<dbReference type="SUPFAM" id="SSF74650">
    <property type="entry name" value="Galactose mutarotase-like"/>
    <property type="match status" value="1"/>
</dbReference>
<organism evidence="1 2">
    <name type="scientific">Candidatus Sulfuritelmatomonas gaucii</name>
    <dbReference type="NCBI Taxonomy" id="2043161"/>
    <lineage>
        <taxon>Bacteria</taxon>
        <taxon>Pseudomonadati</taxon>
        <taxon>Acidobacteriota</taxon>
        <taxon>Terriglobia</taxon>
        <taxon>Terriglobales</taxon>
        <taxon>Acidobacteriaceae</taxon>
        <taxon>Candidatus Sulfuritelmatomonas</taxon>
    </lineage>
</organism>
<dbReference type="EMBL" id="OKRB01000118">
    <property type="protein sequence ID" value="SPE27385.1"/>
    <property type="molecule type" value="Genomic_DNA"/>
</dbReference>
<dbReference type="Gene3D" id="2.70.98.10">
    <property type="match status" value="1"/>
</dbReference>
<dbReference type="Pfam" id="PF01263">
    <property type="entry name" value="Aldose_epim"/>
    <property type="match status" value="1"/>
</dbReference>
<protein>
    <submittedName>
        <fullName evidence="1">Aldose epimerase family</fullName>
    </submittedName>
</protein>
<sequence>MDTTSDAVDSAGGVRVNQIGTMKNQPHLTRIRLALLSISVALLANYPARTAAQAANAQAKAAPLQIGGLAPVTLKRAATSKGDKPEFLSLTFLPGLGMNVFQITANIPGKGEIHILTSPSLEELARRLSGSSNGMGASFGTAFLIPYPNRTFGELSTDGTTLTTEWHGHKLALPAIPRFRNPAASPSSKGVVMHGLIFKDHGQDLYTKAIADGQTATAVIHAGSFGGHWLSETDLHFTFTLTGNAVDEKITATNIGHEDEPMAIGAHPYFAIPSEDRAQARLVIPAEKIAGITSYQEEMPTGELKPVSGTFFDYRAAEGVPLDDHSLDDNFSHLLRTHGAVEVKLIDPKAHYGIDVEGVSPTIKTVQVYSPLGKNFVAVEDQFNFIDPFGKEWKGMDTGMVTLHPSQSTTWELRLRLLTPADSSN</sequence>
<dbReference type="CDD" id="cd01081">
    <property type="entry name" value="Aldose_epim"/>
    <property type="match status" value="1"/>
</dbReference>
<gene>
    <name evidence="1" type="ORF">SBA5_590070</name>
</gene>
<dbReference type="InterPro" id="IPR011013">
    <property type="entry name" value="Gal_mutarotase_sf_dom"/>
</dbReference>
<dbReference type="InterPro" id="IPR008183">
    <property type="entry name" value="Aldose_1/G6P_1-epimerase"/>
</dbReference>
<evidence type="ECO:0000313" key="2">
    <source>
        <dbReference type="Proteomes" id="UP000239735"/>
    </source>
</evidence>
<dbReference type="Proteomes" id="UP000239735">
    <property type="component" value="Unassembled WGS sequence"/>
</dbReference>
<accession>A0A2N9LW39</accession>
<reference evidence="2" key="1">
    <citation type="submission" date="2018-02" db="EMBL/GenBank/DDBJ databases">
        <authorList>
            <person name="Hausmann B."/>
        </authorList>
    </citation>
    <scope>NUCLEOTIDE SEQUENCE [LARGE SCALE GENOMIC DNA]</scope>
    <source>
        <strain evidence="2">Peat soil MAG SbA5</strain>
    </source>
</reference>
<evidence type="ECO:0000313" key="1">
    <source>
        <dbReference type="EMBL" id="SPE27385.1"/>
    </source>
</evidence>
<dbReference type="GO" id="GO:0030246">
    <property type="term" value="F:carbohydrate binding"/>
    <property type="evidence" value="ECO:0007669"/>
    <property type="project" value="InterPro"/>
</dbReference>
<dbReference type="GO" id="GO:0016853">
    <property type="term" value="F:isomerase activity"/>
    <property type="evidence" value="ECO:0007669"/>
    <property type="project" value="InterPro"/>
</dbReference>